<proteinExistence type="predicted"/>
<dbReference type="AlphaFoldDB" id="A0A0A9AQH0"/>
<dbReference type="EMBL" id="GBRH01248553">
    <property type="protein sequence ID" value="JAD49342.1"/>
    <property type="molecule type" value="Transcribed_RNA"/>
</dbReference>
<accession>A0A0A9AQH0</accession>
<organism evidence="2">
    <name type="scientific">Arundo donax</name>
    <name type="common">Giant reed</name>
    <name type="synonym">Donax arundinaceus</name>
    <dbReference type="NCBI Taxonomy" id="35708"/>
    <lineage>
        <taxon>Eukaryota</taxon>
        <taxon>Viridiplantae</taxon>
        <taxon>Streptophyta</taxon>
        <taxon>Embryophyta</taxon>
        <taxon>Tracheophyta</taxon>
        <taxon>Spermatophyta</taxon>
        <taxon>Magnoliopsida</taxon>
        <taxon>Liliopsida</taxon>
        <taxon>Poales</taxon>
        <taxon>Poaceae</taxon>
        <taxon>PACMAD clade</taxon>
        <taxon>Arundinoideae</taxon>
        <taxon>Arundineae</taxon>
        <taxon>Arundo</taxon>
    </lineage>
</organism>
<evidence type="ECO:0000256" key="1">
    <source>
        <dbReference type="SAM" id="MobiDB-lite"/>
    </source>
</evidence>
<protein>
    <submittedName>
        <fullName evidence="2">Uncharacterized protein</fullName>
    </submittedName>
</protein>
<name>A0A0A9AQH0_ARUDO</name>
<sequence>MGGESGHLGGSWHLAAAATATHSRT</sequence>
<reference evidence="2" key="1">
    <citation type="submission" date="2014-09" db="EMBL/GenBank/DDBJ databases">
        <authorList>
            <person name="Magalhaes I.L.F."/>
            <person name="Oliveira U."/>
            <person name="Santos F.R."/>
            <person name="Vidigal T.H.D.A."/>
            <person name="Brescovit A.D."/>
            <person name="Santos A.J."/>
        </authorList>
    </citation>
    <scope>NUCLEOTIDE SEQUENCE</scope>
    <source>
        <tissue evidence="2">Shoot tissue taken approximately 20 cm above the soil surface</tissue>
    </source>
</reference>
<evidence type="ECO:0000313" key="2">
    <source>
        <dbReference type="EMBL" id="JAD49342.1"/>
    </source>
</evidence>
<reference evidence="2" key="2">
    <citation type="journal article" date="2015" name="Data Brief">
        <title>Shoot transcriptome of the giant reed, Arundo donax.</title>
        <authorList>
            <person name="Barrero R.A."/>
            <person name="Guerrero F.D."/>
            <person name="Moolhuijzen P."/>
            <person name="Goolsby J.A."/>
            <person name="Tidwell J."/>
            <person name="Bellgard S.E."/>
            <person name="Bellgard M.I."/>
        </authorList>
    </citation>
    <scope>NUCLEOTIDE SEQUENCE</scope>
    <source>
        <tissue evidence="2">Shoot tissue taken approximately 20 cm above the soil surface</tissue>
    </source>
</reference>
<feature type="region of interest" description="Disordered" evidence="1">
    <location>
        <begin position="1"/>
        <end position="25"/>
    </location>
</feature>